<organism evidence="1 2">
    <name type="scientific">Ectobacillus antri</name>
    <dbReference type="NCBI Taxonomy" id="2486280"/>
    <lineage>
        <taxon>Bacteria</taxon>
        <taxon>Bacillati</taxon>
        <taxon>Bacillota</taxon>
        <taxon>Bacilli</taxon>
        <taxon>Bacillales</taxon>
        <taxon>Bacillaceae</taxon>
        <taxon>Ectobacillus</taxon>
    </lineage>
</organism>
<protein>
    <submittedName>
        <fullName evidence="1">DUF3915 family protein</fullName>
    </submittedName>
</protein>
<proteinExistence type="predicted"/>
<sequence length="77" mass="8678">MFWSYREEMRNNMQSALLQNVASGTYIAQLLIRNTHAVYKNIVFEGYTNHIALFSGGNIPASGILRVHPNDIIAIVI</sequence>
<reference evidence="1 2" key="1">
    <citation type="submission" date="2023-04" db="EMBL/GenBank/DDBJ databases">
        <title>Ectobacillus antri isolated from activated sludge.</title>
        <authorList>
            <person name="Yan P."/>
            <person name="Liu X."/>
        </authorList>
    </citation>
    <scope>NUCLEOTIDE SEQUENCE [LARGE SCALE GENOMIC DNA]</scope>
    <source>
        <strain evidence="1 2">C18H</strain>
    </source>
</reference>
<accession>A0ABT6H1C9</accession>
<comment type="caution">
    <text evidence="1">The sequence shown here is derived from an EMBL/GenBank/DDBJ whole genome shotgun (WGS) entry which is preliminary data.</text>
</comment>
<dbReference type="Proteomes" id="UP001218246">
    <property type="component" value="Unassembled WGS sequence"/>
</dbReference>
<evidence type="ECO:0000313" key="2">
    <source>
        <dbReference type="Proteomes" id="UP001218246"/>
    </source>
</evidence>
<gene>
    <name evidence="1" type="ORF">P6P90_00085</name>
</gene>
<dbReference type="RefSeq" id="WP_124564838.1">
    <property type="nucleotide sequence ID" value="NZ_JARRRY010000001.1"/>
</dbReference>
<keyword evidence="2" id="KW-1185">Reference proteome</keyword>
<dbReference type="EMBL" id="JARULN010000001">
    <property type="protein sequence ID" value="MDG5752397.1"/>
    <property type="molecule type" value="Genomic_DNA"/>
</dbReference>
<name>A0ABT6H1C9_9BACI</name>
<evidence type="ECO:0000313" key="1">
    <source>
        <dbReference type="EMBL" id="MDG5752397.1"/>
    </source>
</evidence>